<reference evidence="3 4" key="1">
    <citation type="submission" date="2018-06" db="EMBL/GenBank/DDBJ databases">
        <title>Rhizobium wuzhouense sp. nov., isolated from roots of Oryza officinalis.</title>
        <authorList>
            <person name="Yuan T."/>
        </authorList>
    </citation>
    <scope>NUCLEOTIDE SEQUENCE [LARGE SCALE GENOMIC DNA]</scope>
    <source>
        <strain evidence="3 4">W44</strain>
    </source>
</reference>
<dbReference type="Pfam" id="PF02607">
    <property type="entry name" value="B12-binding_2"/>
    <property type="match status" value="1"/>
</dbReference>
<dbReference type="SUPFAM" id="SSF52242">
    <property type="entry name" value="Cobalamin (vitamin B12)-binding domain"/>
    <property type="match status" value="1"/>
</dbReference>
<dbReference type="InterPro" id="IPR009061">
    <property type="entry name" value="DNA-bd_dom_put_sf"/>
</dbReference>
<dbReference type="InterPro" id="IPR003759">
    <property type="entry name" value="Cbl-bd_cap"/>
</dbReference>
<dbReference type="Pfam" id="PF02310">
    <property type="entry name" value="B12-binding"/>
    <property type="match status" value="1"/>
</dbReference>
<dbReference type="Proteomes" id="UP000247536">
    <property type="component" value="Unassembled WGS sequence"/>
</dbReference>
<gene>
    <name evidence="3" type="ORF">DMY87_01505</name>
</gene>
<dbReference type="PROSITE" id="PS51332">
    <property type="entry name" value="B12_BINDING"/>
    <property type="match status" value="1"/>
</dbReference>
<dbReference type="InterPro" id="IPR000551">
    <property type="entry name" value="MerR-type_HTH_dom"/>
</dbReference>
<dbReference type="SMART" id="SM00422">
    <property type="entry name" value="HTH_MERR"/>
    <property type="match status" value="1"/>
</dbReference>
<name>A0ABX5NXS6_9HYPH</name>
<organism evidence="3 4">
    <name type="scientific">Rhizobium wuzhouense</name>
    <dbReference type="NCBI Taxonomy" id="1986026"/>
    <lineage>
        <taxon>Bacteria</taxon>
        <taxon>Pseudomonadati</taxon>
        <taxon>Pseudomonadota</taxon>
        <taxon>Alphaproteobacteria</taxon>
        <taxon>Hyphomicrobiales</taxon>
        <taxon>Rhizobiaceae</taxon>
        <taxon>Rhizobium/Agrobacterium group</taxon>
        <taxon>Rhizobium</taxon>
    </lineage>
</organism>
<dbReference type="CDD" id="cd02065">
    <property type="entry name" value="B12-binding_like"/>
    <property type="match status" value="1"/>
</dbReference>
<dbReference type="EMBL" id="QJRY01000001">
    <property type="protein sequence ID" value="PYB77088.1"/>
    <property type="molecule type" value="Genomic_DNA"/>
</dbReference>
<dbReference type="Gene3D" id="3.40.50.280">
    <property type="entry name" value="Cobalamin-binding domain"/>
    <property type="match status" value="1"/>
</dbReference>
<dbReference type="PROSITE" id="PS50937">
    <property type="entry name" value="HTH_MERR_2"/>
    <property type="match status" value="1"/>
</dbReference>
<comment type="caution">
    <text evidence="3">The sequence shown here is derived from an EMBL/GenBank/DDBJ whole genome shotgun (WGS) entry which is preliminary data.</text>
</comment>
<sequence length="297" mass="32303">MHSGQGGENCGQALLSLAEVLSISGITKLVLHAWERRYGIEPTQRSGTGRRFYTAEQAERLRLLKVCSDAGHRIGNLITLPLDELQRIETTQIERERNAPLIAAIRAMDGEAFRNLLLARAESEGPDVFLDTTALPLLRDIGNLWSEDELSIAAEHLATATLKRLLGTMFDTSPRPGADAPRLITATLSGEEHEIGALAAAWIARLHGWDSLCLGPNLPPEEVAAAAETRQARMVCISAVHGKPARLEAGLRQLRGALPRTIRLVTGGPAYAAMPALDGVSYLPHFDAFRQMVEAER</sequence>
<evidence type="ECO:0000259" key="2">
    <source>
        <dbReference type="PROSITE" id="PS51332"/>
    </source>
</evidence>
<feature type="domain" description="B12-binding" evidence="2">
    <location>
        <begin position="180"/>
        <end position="297"/>
    </location>
</feature>
<evidence type="ECO:0008006" key="5">
    <source>
        <dbReference type="Google" id="ProtNLM"/>
    </source>
</evidence>
<evidence type="ECO:0000313" key="3">
    <source>
        <dbReference type="EMBL" id="PYB77088.1"/>
    </source>
</evidence>
<dbReference type="Pfam" id="PF13411">
    <property type="entry name" value="MerR_1"/>
    <property type="match status" value="1"/>
</dbReference>
<proteinExistence type="predicted"/>
<dbReference type="InterPro" id="IPR036724">
    <property type="entry name" value="Cobalamin-bd_sf"/>
</dbReference>
<dbReference type="InterPro" id="IPR036594">
    <property type="entry name" value="Meth_synthase_dom"/>
</dbReference>
<protein>
    <recommendedName>
        <fullName evidence="5">MerR family transcriptional regulator</fullName>
    </recommendedName>
</protein>
<keyword evidence="4" id="KW-1185">Reference proteome</keyword>
<dbReference type="SUPFAM" id="SSF46955">
    <property type="entry name" value="Putative DNA-binding domain"/>
    <property type="match status" value="1"/>
</dbReference>
<feature type="domain" description="HTH merR-type" evidence="1">
    <location>
        <begin position="14"/>
        <end position="83"/>
    </location>
</feature>
<dbReference type="InterPro" id="IPR006158">
    <property type="entry name" value="Cobalamin-bd"/>
</dbReference>
<evidence type="ECO:0000313" key="4">
    <source>
        <dbReference type="Proteomes" id="UP000247536"/>
    </source>
</evidence>
<dbReference type="Gene3D" id="1.10.1660.10">
    <property type="match status" value="1"/>
</dbReference>
<dbReference type="RefSeq" id="WP_110789521.1">
    <property type="nucleotide sequence ID" value="NZ_QJRY01000001.1"/>
</dbReference>
<dbReference type="Gene3D" id="1.10.1240.10">
    <property type="entry name" value="Methionine synthase domain"/>
    <property type="match status" value="1"/>
</dbReference>
<accession>A0ABX5NXS6</accession>
<evidence type="ECO:0000259" key="1">
    <source>
        <dbReference type="PROSITE" id="PS50937"/>
    </source>
</evidence>